<dbReference type="InterPro" id="IPR036425">
    <property type="entry name" value="MoaB/Mog-like_dom_sf"/>
</dbReference>
<dbReference type="CDD" id="cd03522">
    <property type="entry name" value="MoeA_like"/>
    <property type="match status" value="1"/>
</dbReference>
<evidence type="ECO:0000256" key="1">
    <source>
        <dbReference type="ARBA" id="ARBA00022842"/>
    </source>
</evidence>
<dbReference type="PANTHER" id="PTHR43777:SF1">
    <property type="entry name" value="MOLYBDENUM COFACTOR CYTIDYLYLTRANSFERASE"/>
    <property type="match status" value="1"/>
</dbReference>
<dbReference type="RefSeq" id="WP_320499536.1">
    <property type="nucleotide sequence ID" value="NZ_JAXCLX010000001.1"/>
</dbReference>
<dbReference type="Proteomes" id="UP001271769">
    <property type="component" value="Unassembled WGS sequence"/>
</dbReference>
<keyword evidence="1" id="KW-0460">Magnesium</keyword>
<feature type="domain" description="MoaB/Mog" evidence="2">
    <location>
        <begin position="172"/>
        <end position="307"/>
    </location>
</feature>
<dbReference type="SUPFAM" id="SSF53218">
    <property type="entry name" value="Molybdenum cofactor biosynthesis proteins"/>
    <property type="match status" value="1"/>
</dbReference>
<dbReference type="InterPro" id="IPR025877">
    <property type="entry name" value="MobA-like_NTP_Trfase"/>
</dbReference>
<dbReference type="PIRSF" id="PIRSF036626">
    <property type="entry name" value="MPTBd_MobAlike"/>
    <property type="match status" value="1"/>
</dbReference>
<evidence type="ECO:0000259" key="2">
    <source>
        <dbReference type="SMART" id="SM00852"/>
    </source>
</evidence>
<proteinExistence type="predicted"/>
<dbReference type="SUPFAM" id="SSF53448">
    <property type="entry name" value="Nucleotide-diphospho-sugar transferases"/>
    <property type="match status" value="1"/>
</dbReference>
<protein>
    <submittedName>
        <fullName evidence="3">Molybdopterin-binding/glycosyltransferase family 2 protein</fullName>
    </submittedName>
</protein>
<comment type="caution">
    <text evidence="3">The sequence shown here is derived from an EMBL/GenBank/DDBJ whole genome shotgun (WGS) entry which is preliminary data.</text>
</comment>
<organism evidence="3 4">
    <name type="scientific">Dongia rigui</name>
    <dbReference type="NCBI Taxonomy" id="940149"/>
    <lineage>
        <taxon>Bacteria</taxon>
        <taxon>Pseudomonadati</taxon>
        <taxon>Pseudomonadota</taxon>
        <taxon>Alphaproteobacteria</taxon>
        <taxon>Rhodospirillales</taxon>
        <taxon>Dongiaceae</taxon>
        <taxon>Dongia</taxon>
    </lineage>
</organism>
<dbReference type="InterPro" id="IPR001453">
    <property type="entry name" value="MoaB/Mog_dom"/>
</dbReference>
<reference evidence="3 4" key="1">
    <citation type="journal article" date="2013" name="Antonie Van Leeuwenhoek">
        <title>Dongia rigui sp. nov., isolated from freshwater of a large wetland in Korea.</title>
        <authorList>
            <person name="Baik K.S."/>
            <person name="Hwang Y.M."/>
            <person name="Choi J.S."/>
            <person name="Kwon J."/>
            <person name="Seong C.N."/>
        </authorList>
    </citation>
    <scope>NUCLEOTIDE SEQUENCE [LARGE SCALE GENOMIC DNA]</scope>
    <source>
        <strain evidence="3 4">04SU4-P</strain>
    </source>
</reference>
<dbReference type="InterPro" id="IPR012184">
    <property type="entry name" value="Bifunc_Mopterin-bd"/>
</dbReference>
<dbReference type="PANTHER" id="PTHR43777">
    <property type="entry name" value="MOLYBDENUM COFACTOR CYTIDYLYLTRANSFERASE"/>
    <property type="match status" value="1"/>
</dbReference>
<evidence type="ECO:0000313" key="4">
    <source>
        <dbReference type="Proteomes" id="UP001271769"/>
    </source>
</evidence>
<dbReference type="CDD" id="cd04182">
    <property type="entry name" value="GT_2_like_f"/>
    <property type="match status" value="1"/>
</dbReference>
<dbReference type="InterPro" id="IPR029044">
    <property type="entry name" value="Nucleotide-diphossugar_trans"/>
</dbReference>
<dbReference type="Pfam" id="PF12804">
    <property type="entry name" value="NTP_transf_3"/>
    <property type="match status" value="1"/>
</dbReference>
<dbReference type="Gene3D" id="3.90.550.10">
    <property type="entry name" value="Spore Coat Polysaccharide Biosynthesis Protein SpsA, Chain A"/>
    <property type="match status" value="1"/>
</dbReference>
<sequence length="542" mass="56364">MIFAELPLDECEGALLAHSQRVGAEMFRKGRILGGADIDALRAAGLTQLTVAKLEPGDIGEDDAAHRLAASLIGKTGDLRLDPAFAGRVNIHAAAAGVVALAPTAIDALNAVDEAVTLATLPPFSAVTAGQMVATLKIIPYAVAGDVLDKALARIAAAPAPLLRLHPYRPQRVVLIQTELAGIKASVLDKTERVTAERLATMGQAEPATARCPHNQAALADALQRARDDGAEMVLVVGASAISDRRDVIPAAITALGGTIDHFGMPVDPGNLLLLAHMGKVPVLGLPGCARSARLNGCDWVMQRLLAGLSVGPADIRALGIGGLLAEIPSRPLPREARPQAQQPKVAAIVLAAGRSSRMGRNKLLLDWNGKPIVAHVLDKLAGIGFAETVVVIGHQAGKVKAALSDRPGLKIVEARDYASGMAASLKAGLKALAPGSDAALVILGDMPQISADLLKRLIAAYQPLEGRAIVLPVADGKRGNPVLFDRRFFAEMLLLEGDVGARHIIGGNAELVAEVPAPAQEIFIDVDTPEAYQQLLAGTTP</sequence>
<gene>
    <name evidence="3" type="ORF">SMD31_04540</name>
</gene>
<evidence type="ECO:0000313" key="3">
    <source>
        <dbReference type="EMBL" id="MDY0871171.1"/>
    </source>
</evidence>
<dbReference type="Gene3D" id="3.40.980.10">
    <property type="entry name" value="MoaB/Mog-like domain"/>
    <property type="match status" value="1"/>
</dbReference>
<accession>A0ABU5DX70</accession>
<dbReference type="EMBL" id="JAXCLX010000001">
    <property type="protein sequence ID" value="MDY0871171.1"/>
    <property type="molecule type" value="Genomic_DNA"/>
</dbReference>
<keyword evidence="4" id="KW-1185">Reference proteome</keyword>
<dbReference type="SMART" id="SM00852">
    <property type="entry name" value="MoCF_biosynth"/>
    <property type="match status" value="1"/>
</dbReference>
<name>A0ABU5DX70_9PROT</name>